<keyword evidence="3" id="KW-1185">Reference proteome</keyword>
<dbReference type="SUPFAM" id="SSF89000">
    <property type="entry name" value="post-HMGL domain-like"/>
    <property type="match status" value="1"/>
</dbReference>
<dbReference type="InterPro" id="IPR055268">
    <property type="entry name" value="PCB-like"/>
</dbReference>
<accession>A0A9Q1DU22</accession>
<dbReference type="OrthoDB" id="196847at2759"/>
<dbReference type="PANTHER" id="PTHR43778:SF2">
    <property type="entry name" value="PYRUVATE CARBOXYLASE, MITOCHONDRIAL"/>
    <property type="match status" value="1"/>
</dbReference>
<sequence length="144" mass="15505">MKSGNSDVYENEIPGGQYTNLHFQAHSMGLGNKFKEVKKAYAEANKLLGDLIKVTPSSKIVGDLAQFMVQNSLTRAEVEEKADELSFPLSVVEFLQGHIGIPHGGFPEPFRSQMIAGEGTAAGRHSGSPSLFSPIGCDTAWVPL</sequence>
<protein>
    <recommendedName>
        <fullName evidence="1">Carboxylase conserved domain-containing protein</fullName>
    </recommendedName>
</protein>
<organism evidence="2 3">
    <name type="scientific">Conger conger</name>
    <name type="common">Conger eel</name>
    <name type="synonym">Muraena conger</name>
    <dbReference type="NCBI Taxonomy" id="82655"/>
    <lineage>
        <taxon>Eukaryota</taxon>
        <taxon>Metazoa</taxon>
        <taxon>Chordata</taxon>
        <taxon>Craniata</taxon>
        <taxon>Vertebrata</taxon>
        <taxon>Euteleostomi</taxon>
        <taxon>Actinopterygii</taxon>
        <taxon>Neopterygii</taxon>
        <taxon>Teleostei</taxon>
        <taxon>Anguilliformes</taxon>
        <taxon>Congridae</taxon>
        <taxon>Conger</taxon>
    </lineage>
</organism>
<dbReference type="AlphaFoldDB" id="A0A9Q1DU22"/>
<dbReference type="InterPro" id="IPR013785">
    <property type="entry name" value="Aldolase_TIM"/>
</dbReference>
<evidence type="ECO:0000259" key="1">
    <source>
        <dbReference type="Pfam" id="PF02436"/>
    </source>
</evidence>
<name>A0A9Q1DU22_CONCO</name>
<dbReference type="Pfam" id="PF02436">
    <property type="entry name" value="PYC_OADA"/>
    <property type="match status" value="1"/>
</dbReference>
<evidence type="ECO:0000313" key="3">
    <source>
        <dbReference type="Proteomes" id="UP001152803"/>
    </source>
</evidence>
<dbReference type="Gene3D" id="3.20.20.70">
    <property type="entry name" value="Aldolase class I"/>
    <property type="match status" value="1"/>
</dbReference>
<dbReference type="GO" id="GO:0006094">
    <property type="term" value="P:gluconeogenesis"/>
    <property type="evidence" value="ECO:0007669"/>
    <property type="project" value="TreeGrafter"/>
</dbReference>
<proteinExistence type="predicted"/>
<dbReference type="PANTHER" id="PTHR43778">
    <property type="entry name" value="PYRUVATE CARBOXYLASE"/>
    <property type="match status" value="1"/>
</dbReference>
<dbReference type="Proteomes" id="UP001152803">
    <property type="component" value="Unassembled WGS sequence"/>
</dbReference>
<comment type="caution">
    <text evidence="2">The sequence shown here is derived from an EMBL/GenBank/DDBJ whole genome shotgun (WGS) entry which is preliminary data.</text>
</comment>
<dbReference type="InterPro" id="IPR003379">
    <property type="entry name" value="Carboxylase_cons_dom"/>
</dbReference>
<reference evidence="2" key="1">
    <citation type="journal article" date="2023" name="Science">
        <title>Genome structures resolve the early diversification of teleost fishes.</title>
        <authorList>
            <person name="Parey E."/>
            <person name="Louis A."/>
            <person name="Montfort J."/>
            <person name="Bouchez O."/>
            <person name="Roques C."/>
            <person name="Iampietro C."/>
            <person name="Lluch J."/>
            <person name="Castinel A."/>
            <person name="Donnadieu C."/>
            <person name="Desvignes T."/>
            <person name="Floi Bucao C."/>
            <person name="Jouanno E."/>
            <person name="Wen M."/>
            <person name="Mejri S."/>
            <person name="Dirks R."/>
            <person name="Jansen H."/>
            <person name="Henkel C."/>
            <person name="Chen W.J."/>
            <person name="Zahm M."/>
            <person name="Cabau C."/>
            <person name="Klopp C."/>
            <person name="Thompson A.W."/>
            <person name="Robinson-Rechavi M."/>
            <person name="Braasch I."/>
            <person name="Lecointre G."/>
            <person name="Bobe J."/>
            <person name="Postlethwait J.H."/>
            <person name="Berthelot C."/>
            <person name="Roest Crollius H."/>
            <person name="Guiguen Y."/>
        </authorList>
    </citation>
    <scope>NUCLEOTIDE SEQUENCE</scope>
    <source>
        <strain evidence="2">Concon-B</strain>
    </source>
</reference>
<dbReference type="GO" id="GO:0005737">
    <property type="term" value="C:cytoplasm"/>
    <property type="evidence" value="ECO:0007669"/>
    <property type="project" value="TreeGrafter"/>
</dbReference>
<dbReference type="EMBL" id="JAFJMO010000003">
    <property type="protein sequence ID" value="KAJ8281619.1"/>
    <property type="molecule type" value="Genomic_DNA"/>
</dbReference>
<feature type="domain" description="Carboxylase conserved" evidence="1">
    <location>
        <begin position="8"/>
        <end position="124"/>
    </location>
</feature>
<dbReference type="GO" id="GO:0004736">
    <property type="term" value="F:pyruvate carboxylase activity"/>
    <property type="evidence" value="ECO:0007669"/>
    <property type="project" value="TreeGrafter"/>
</dbReference>
<evidence type="ECO:0000313" key="2">
    <source>
        <dbReference type="EMBL" id="KAJ8281619.1"/>
    </source>
</evidence>
<gene>
    <name evidence="2" type="ORF">COCON_G00041380</name>
</gene>